<evidence type="ECO:0000256" key="5">
    <source>
        <dbReference type="ARBA" id="ARBA00022989"/>
    </source>
</evidence>
<name>A0A267H4P0_9PLAT</name>
<protein>
    <recommendedName>
        <fullName evidence="7">Solute carrier family 35 member F5</fullName>
    </recommendedName>
</protein>
<evidence type="ECO:0000256" key="7">
    <source>
        <dbReference type="ARBA" id="ARBA00040744"/>
    </source>
</evidence>
<comment type="subcellular location">
    <subcellularLocation>
        <location evidence="1">Membrane</location>
        <topology evidence="1">Multi-pass membrane protein</topology>
    </subcellularLocation>
</comment>
<dbReference type="OrthoDB" id="10041630at2759"/>
<keyword evidence="11" id="KW-1185">Reference proteome</keyword>
<feature type="compositionally biased region" description="Acidic residues" evidence="8">
    <location>
        <begin position="154"/>
        <end position="186"/>
    </location>
</feature>
<accession>A0A267H4P0</accession>
<feature type="transmembrane region" description="Helical" evidence="9">
    <location>
        <begin position="390"/>
        <end position="409"/>
    </location>
</feature>
<evidence type="ECO:0000313" key="10">
    <source>
        <dbReference type="EMBL" id="PAA93245.1"/>
    </source>
</evidence>
<dbReference type="InterPro" id="IPR009262">
    <property type="entry name" value="SLC35_F1/F2/F6"/>
</dbReference>
<feature type="non-terminal residue" evidence="10">
    <location>
        <position position="1"/>
    </location>
</feature>
<comment type="similarity">
    <text evidence="2">Belongs to the SLC35F solute transporter family.</text>
</comment>
<dbReference type="Pfam" id="PF06027">
    <property type="entry name" value="SLC35F"/>
    <property type="match status" value="1"/>
</dbReference>
<evidence type="ECO:0000256" key="4">
    <source>
        <dbReference type="ARBA" id="ARBA00022692"/>
    </source>
</evidence>
<dbReference type="PANTHER" id="PTHR23051">
    <property type="entry name" value="SOLUTE CARRIER FAMILY 35, MEMBER F5"/>
    <property type="match status" value="1"/>
</dbReference>
<evidence type="ECO:0000256" key="6">
    <source>
        <dbReference type="ARBA" id="ARBA00023136"/>
    </source>
</evidence>
<gene>
    <name evidence="10" type="ORF">BOX15_Mlig002739g2</name>
</gene>
<feature type="transmembrane region" description="Helical" evidence="9">
    <location>
        <begin position="61"/>
        <end position="78"/>
    </location>
</feature>
<feature type="transmembrane region" description="Helical" evidence="9">
    <location>
        <begin position="357"/>
        <end position="378"/>
    </location>
</feature>
<organism evidence="10 11">
    <name type="scientific">Macrostomum lignano</name>
    <dbReference type="NCBI Taxonomy" id="282301"/>
    <lineage>
        <taxon>Eukaryota</taxon>
        <taxon>Metazoa</taxon>
        <taxon>Spiralia</taxon>
        <taxon>Lophotrochozoa</taxon>
        <taxon>Platyhelminthes</taxon>
        <taxon>Rhabditophora</taxon>
        <taxon>Macrostomorpha</taxon>
        <taxon>Macrostomida</taxon>
        <taxon>Macrostomidae</taxon>
        <taxon>Macrostomum</taxon>
    </lineage>
</organism>
<comment type="caution">
    <text evidence="10">The sequence shown here is derived from an EMBL/GenBank/DDBJ whole genome shotgun (WGS) entry which is preliminary data.</text>
</comment>
<keyword evidence="3" id="KW-0813">Transport</keyword>
<feature type="transmembrane region" description="Helical" evidence="9">
    <location>
        <begin position="98"/>
        <end position="115"/>
    </location>
</feature>
<dbReference type="EMBL" id="NIVC01000031">
    <property type="protein sequence ID" value="PAA93245.1"/>
    <property type="molecule type" value="Genomic_DNA"/>
</dbReference>
<dbReference type="STRING" id="282301.A0A267H4P0"/>
<feature type="region of interest" description="Disordered" evidence="8">
    <location>
        <begin position="630"/>
        <end position="687"/>
    </location>
</feature>
<proteinExistence type="inferred from homology"/>
<feature type="compositionally biased region" description="Basic residues" evidence="8">
    <location>
        <begin position="652"/>
        <end position="667"/>
    </location>
</feature>
<dbReference type="PANTHER" id="PTHR23051:SF0">
    <property type="entry name" value="SOLUTE CARRIER FAMILY 35 MEMBER F5"/>
    <property type="match status" value="1"/>
</dbReference>
<keyword evidence="5 9" id="KW-1133">Transmembrane helix</keyword>
<keyword evidence="4 9" id="KW-0812">Transmembrane</keyword>
<feature type="compositionally biased region" description="Polar residues" evidence="8">
    <location>
        <begin position="263"/>
        <end position="286"/>
    </location>
</feature>
<keyword evidence="6 9" id="KW-0472">Membrane</keyword>
<feature type="transmembrane region" description="Helical" evidence="9">
    <location>
        <begin position="541"/>
        <end position="567"/>
    </location>
</feature>
<evidence type="ECO:0000256" key="9">
    <source>
        <dbReference type="SAM" id="Phobius"/>
    </source>
</evidence>
<dbReference type="Proteomes" id="UP000215902">
    <property type="component" value="Unassembled WGS sequence"/>
</dbReference>
<feature type="transmembrane region" description="Helical" evidence="9">
    <location>
        <begin position="486"/>
        <end position="510"/>
    </location>
</feature>
<feature type="transmembrane region" description="Helical" evidence="9">
    <location>
        <begin position="453"/>
        <end position="474"/>
    </location>
</feature>
<evidence type="ECO:0000256" key="8">
    <source>
        <dbReference type="SAM" id="MobiDB-lite"/>
    </source>
</evidence>
<reference evidence="10 11" key="1">
    <citation type="submission" date="2017-06" db="EMBL/GenBank/DDBJ databases">
        <title>A platform for efficient transgenesis in Macrostomum lignano, a flatworm model organism for stem cell research.</title>
        <authorList>
            <person name="Berezikov E."/>
        </authorList>
    </citation>
    <scope>NUCLEOTIDE SEQUENCE [LARGE SCALE GENOMIC DNA]</scope>
    <source>
        <strain evidence="10">DV1</strain>
        <tissue evidence="10">Whole organism</tissue>
    </source>
</reference>
<dbReference type="GO" id="GO:0016020">
    <property type="term" value="C:membrane"/>
    <property type="evidence" value="ECO:0007669"/>
    <property type="project" value="UniProtKB-SubCell"/>
</dbReference>
<dbReference type="InterPro" id="IPR037185">
    <property type="entry name" value="EmrE-like"/>
</dbReference>
<sequence length="687" mass="75020">PNDLAAVMSQDSAPATSSATVRNVNNSNRSSRCSSQQQQQQQKAVFCCFQLPDIVQPRTRLAVGIACLLGVVIIWVLSSELTRFIFVQRHFNKPFFTTYFKTALFTLYLTGFLCLPNWRHLCSKGAAGGWGSGPSFNRRRRQRDSRGGYTRVGDEEDASDADEVDEGVAVDGEDEDVDDGFEDEEGIPALSDPRYVPVRFDSSSDAESVASLSINSDLDSARPEQEGAGSALKEIHSINSDQTRPAVTLTVTAATPRDEQSALLGSNAQAQADSTNSAQSPSSSDLNADGSHGNSGQSSGGGNRGVRFSRLSEVRQLSDSHAHAANMARLSYVAYLRAIESGRDPTGRFFGVSGRRLAPLSVMEVAKLALLFCLVWFLGNWSYQEALNRSPAGVVNVVSTSSSLFTLILSSMFPSDVRDKFSLSKLLAVLLCSAGVAMISWSDLTVFHQHSHVPWGTAFALLGSLCYAIYLVMLKRKARSETALSFPMFFGFVGLFNALLLWPGFFVVHYTKVESFRLPNNTDWGFLTLNGIVGTTLSELLWLWGCFLATSLLATLSLSLTIPLTMAADFLIDKVQYDWRFYCGSVPVFLSFVIVAFLSNSDDPDYDPALAFLTRCRQMLSAAEPTVGVSGRGGVRRSAVARQPVSVAKQQQRQRRQQHQQQHRKLARNNQIAPAAINPTDGSIQSA</sequence>
<evidence type="ECO:0000256" key="2">
    <source>
        <dbReference type="ARBA" id="ARBA00007863"/>
    </source>
</evidence>
<feature type="transmembrane region" description="Helical" evidence="9">
    <location>
        <begin position="421"/>
        <end position="441"/>
    </location>
</feature>
<evidence type="ECO:0000256" key="3">
    <source>
        <dbReference type="ARBA" id="ARBA00022448"/>
    </source>
</evidence>
<feature type="transmembrane region" description="Helical" evidence="9">
    <location>
        <begin position="579"/>
        <end position="598"/>
    </location>
</feature>
<feature type="region of interest" description="Disordered" evidence="8">
    <location>
        <begin position="262"/>
        <end position="305"/>
    </location>
</feature>
<dbReference type="GO" id="GO:0022857">
    <property type="term" value="F:transmembrane transporter activity"/>
    <property type="evidence" value="ECO:0007669"/>
    <property type="project" value="InterPro"/>
</dbReference>
<feature type="region of interest" description="Disordered" evidence="8">
    <location>
        <begin position="133"/>
        <end position="199"/>
    </location>
</feature>
<dbReference type="AlphaFoldDB" id="A0A267H4P0"/>
<evidence type="ECO:0000256" key="1">
    <source>
        <dbReference type="ARBA" id="ARBA00004141"/>
    </source>
</evidence>
<dbReference type="SUPFAM" id="SSF103481">
    <property type="entry name" value="Multidrug resistance efflux transporter EmrE"/>
    <property type="match status" value="1"/>
</dbReference>
<evidence type="ECO:0000313" key="11">
    <source>
        <dbReference type="Proteomes" id="UP000215902"/>
    </source>
</evidence>